<protein>
    <submittedName>
        <fullName evidence="1">Uncharacterized protein</fullName>
    </submittedName>
</protein>
<dbReference type="Pfam" id="PF03928">
    <property type="entry name" value="HbpS-like"/>
    <property type="match status" value="1"/>
</dbReference>
<name>A0A2P7ZU63_9PEZI</name>
<dbReference type="OrthoDB" id="2209940at2759"/>
<dbReference type="SUPFAM" id="SSF143744">
    <property type="entry name" value="GlcG-like"/>
    <property type="match status" value="1"/>
</dbReference>
<dbReference type="EMBL" id="NHZQ01000121">
    <property type="protein sequence ID" value="PSK51753.1"/>
    <property type="molecule type" value="Genomic_DNA"/>
</dbReference>
<evidence type="ECO:0000313" key="1">
    <source>
        <dbReference type="EMBL" id="PSK51753.1"/>
    </source>
</evidence>
<sequence length="185" mass="20299">MTTPETIPHIPPPPTDLPSLLLQEQQLVLPAFTATTAWSLGTLLRTTLLPHPKPTVIHISLVSHPPQTLFHCALPGTLPDNEIWVQRKARTVRRFGHSTWYMHNKFEGNEGLFAKKNGLGEEAGNYAIHGGGWPVRVKGVEGVVGVIVVSGLAQSEDHGVIVKVLREYIEGLGEGQEDGEKRKED</sequence>
<dbReference type="InterPro" id="IPR005624">
    <property type="entry name" value="PduO/GlcC-like"/>
</dbReference>
<dbReference type="Gene3D" id="3.30.450.150">
    <property type="entry name" value="Haem-degrading domain"/>
    <property type="match status" value="1"/>
</dbReference>
<comment type="caution">
    <text evidence="1">The sequence shown here is derived from an EMBL/GenBank/DDBJ whole genome shotgun (WGS) entry which is preliminary data.</text>
</comment>
<dbReference type="InterPro" id="IPR010371">
    <property type="entry name" value="YBR137W-like"/>
</dbReference>
<dbReference type="PANTHER" id="PTHR28255:SF1">
    <property type="entry name" value="UPF0303 PROTEIN YBR137W"/>
    <property type="match status" value="1"/>
</dbReference>
<dbReference type="PANTHER" id="PTHR28255">
    <property type="match status" value="1"/>
</dbReference>
<dbReference type="STRING" id="40998.A0A2P7ZU63"/>
<proteinExistence type="predicted"/>
<dbReference type="InterPro" id="IPR038084">
    <property type="entry name" value="PduO/GlcC-like_sf"/>
</dbReference>
<dbReference type="GO" id="GO:0072380">
    <property type="term" value="C:TRC complex"/>
    <property type="evidence" value="ECO:0007669"/>
    <property type="project" value="TreeGrafter"/>
</dbReference>
<organism evidence="1 2">
    <name type="scientific">Elsinoe australis</name>
    <dbReference type="NCBI Taxonomy" id="40998"/>
    <lineage>
        <taxon>Eukaryota</taxon>
        <taxon>Fungi</taxon>
        <taxon>Dikarya</taxon>
        <taxon>Ascomycota</taxon>
        <taxon>Pezizomycotina</taxon>
        <taxon>Dothideomycetes</taxon>
        <taxon>Dothideomycetidae</taxon>
        <taxon>Myriangiales</taxon>
        <taxon>Elsinoaceae</taxon>
        <taxon>Elsinoe</taxon>
    </lineage>
</organism>
<dbReference type="AlphaFoldDB" id="A0A2P7ZU63"/>
<dbReference type="GO" id="GO:0006620">
    <property type="term" value="P:post-translational protein targeting to endoplasmic reticulum membrane"/>
    <property type="evidence" value="ECO:0007669"/>
    <property type="project" value="TreeGrafter"/>
</dbReference>
<dbReference type="Proteomes" id="UP000243723">
    <property type="component" value="Unassembled WGS sequence"/>
</dbReference>
<evidence type="ECO:0000313" key="2">
    <source>
        <dbReference type="Proteomes" id="UP000243723"/>
    </source>
</evidence>
<reference evidence="1 2" key="1">
    <citation type="submission" date="2017-05" db="EMBL/GenBank/DDBJ databases">
        <title>Draft genome sequence of Elsinoe australis.</title>
        <authorList>
            <person name="Cheng Q."/>
        </authorList>
    </citation>
    <scope>NUCLEOTIDE SEQUENCE [LARGE SCALE GENOMIC DNA]</scope>
    <source>
        <strain evidence="1 2">NL1</strain>
    </source>
</reference>
<keyword evidence="2" id="KW-1185">Reference proteome</keyword>
<accession>A0A2P7ZU63</accession>
<dbReference type="PIRSF" id="PIRSF008757">
    <property type="entry name" value="UCP008757"/>
    <property type="match status" value="1"/>
</dbReference>
<gene>
    <name evidence="1" type="ORF">B9Z65_3020</name>
</gene>
<dbReference type="NCBIfam" id="NF002696">
    <property type="entry name" value="PRK02487.1-5"/>
    <property type="match status" value="1"/>
</dbReference>